<dbReference type="PANTHER" id="PTHR45663">
    <property type="entry name" value="GEO12009P1"/>
    <property type="match status" value="1"/>
</dbReference>
<dbReference type="PRINTS" id="PR00421">
    <property type="entry name" value="THIOREDOXIN"/>
</dbReference>
<keyword evidence="3" id="KW-0813">Transport</keyword>
<evidence type="ECO:0000256" key="7">
    <source>
        <dbReference type="NCBIfam" id="TIGR01068"/>
    </source>
</evidence>
<evidence type="ECO:0000256" key="6">
    <source>
        <dbReference type="ARBA" id="ARBA00023284"/>
    </source>
</evidence>
<feature type="active site" description="Nucleophile" evidence="9">
    <location>
        <position position="30"/>
    </location>
</feature>
<dbReference type="Pfam" id="PF00085">
    <property type="entry name" value="Thioredoxin"/>
    <property type="match status" value="1"/>
</dbReference>
<protein>
    <recommendedName>
        <fullName evidence="2 7">Thioredoxin</fullName>
    </recommendedName>
</protein>
<dbReference type="GO" id="GO:0045454">
    <property type="term" value="P:cell redox homeostasis"/>
    <property type="evidence" value="ECO:0007669"/>
    <property type="project" value="TreeGrafter"/>
</dbReference>
<dbReference type="eggNOG" id="COG3118">
    <property type="taxonomic scope" value="Bacteria"/>
</dbReference>
<dbReference type="Gene3D" id="3.40.30.10">
    <property type="entry name" value="Glutaredoxin"/>
    <property type="match status" value="1"/>
</dbReference>
<keyword evidence="13" id="KW-1185">Reference proteome</keyword>
<dbReference type="InterPro" id="IPR017937">
    <property type="entry name" value="Thioredoxin_CS"/>
</dbReference>
<feature type="site" description="Contributes to redox potential value" evidence="9">
    <location>
        <position position="31"/>
    </location>
</feature>
<evidence type="ECO:0000256" key="1">
    <source>
        <dbReference type="ARBA" id="ARBA00008987"/>
    </source>
</evidence>
<comment type="caution">
    <text evidence="12">The sequence shown here is derived from an EMBL/GenBank/DDBJ whole genome shotgun (WGS) entry which is preliminary data.</text>
</comment>
<dbReference type="InterPro" id="IPR005746">
    <property type="entry name" value="Thioredoxin"/>
</dbReference>
<evidence type="ECO:0000313" key="13">
    <source>
        <dbReference type="Proteomes" id="UP000028123"/>
    </source>
</evidence>
<evidence type="ECO:0000256" key="4">
    <source>
        <dbReference type="ARBA" id="ARBA00022982"/>
    </source>
</evidence>
<feature type="site" description="Contributes to redox potential value" evidence="9">
    <location>
        <position position="32"/>
    </location>
</feature>
<evidence type="ECO:0000256" key="9">
    <source>
        <dbReference type="PIRSR" id="PIRSR000077-1"/>
    </source>
</evidence>
<dbReference type="EMBL" id="JNVM01000031">
    <property type="protein sequence ID" value="KEQ22829.1"/>
    <property type="molecule type" value="Genomic_DNA"/>
</dbReference>
<keyword evidence="4" id="KW-0249">Electron transport</keyword>
<dbReference type="NCBIfam" id="TIGR01068">
    <property type="entry name" value="thioredoxin"/>
    <property type="match status" value="1"/>
</dbReference>
<feature type="domain" description="Thioredoxin" evidence="11">
    <location>
        <begin position="1"/>
        <end position="106"/>
    </location>
</feature>
<accession>A0A081NWK6</accession>
<evidence type="ECO:0000256" key="5">
    <source>
        <dbReference type="ARBA" id="ARBA00023157"/>
    </source>
</evidence>
<dbReference type="OrthoDB" id="9790390at2"/>
<feature type="active site" description="Nucleophile" evidence="9">
    <location>
        <position position="33"/>
    </location>
</feature>
<dbReference type="GO" id="GO:0005829">
    <property type="term" value="C:cytosol"/>
    <property type="evidence" value="ECO:0007669"/>
    <property type="project" value="TreeGrafter"/>
</dbReference>
<organism evidence="12 13">
    <name type="scientific">Paenibacillus tyrfis</name>
    <dbReference type="NCBI Taxonomy" id="1501230"/>
    <lineage>
        <taxon>Bacteria</taxon>
        <taxon>Bacillati</taxon>
        <taxon>Bacillota</taxon>
        <taxon>Bacilli</taxon>
        <taxon>Bacillales</taxon>
        <taxon>Paenibacillaceae</taxon>
        <taxon>Paenibacillus</taxon>
    </lineage>
</organism>
<dbReference type="RefSeq" id="WP_036690107.1">
    <property type="nucleotide sequence ID" value="NZ_JNVM01000031.1"/>
</dbReference>
<evidence type="ECO:0000256" key="2">
    <source>
        <dbReference type="ARBA" id="ARBA00020570"/>
    </source>
</evidence>
<keyword evidence="6 10" id="KW-0676">Redox-active center</keyword>
<dbReference type="PROSITE" id="PS51352">
    <property type="entry name" value="THIOREDOXIN_2"/>
    <property type="match status" value="1"/>
</dbReference>
<dbReference type="PROSITE" id="PS00194">
    <property type="entry name" value="THIOREDOXIN_1"/>
    <property type="match status" value="1"/>
</dbReference>
<dbReference type="GO" id="GO:0015035">
    <property type="term" value="F:protein-disulfide reductase activity"/>
    <property type="evidence" value="ECO:0007669"/>
    <property type="project" value="UniProtKB-UniRule"/>
</dbReference>
<sequence length="110" mass="12103">MSLKTSNDAEFSGDIRKSELTLVDFTAAWCPPCKRLIPLLEELGQELGERVTILKVDVDASPQIAARFGVMSMPTVILLKDGEPVERLVGLRPKETYRGLIAKYSAVAAR</sequence>
<dbReference type="PANTHER" id="PTHR45663:SF11">
    <property type="entry name" value="GEO12009P1"/>
    <property type="match status" value="1"/>
</dbReference>
<evidence type="ECO:0000256" key="8">
    <source>
        <dbReference type="PIRNR" id="PIRNR000077"/>
    </source>
</evidence>
<dbReference type="Proteomes" id="UP000028123">
    <property type="component" value="Unassembled WGS sequence"/>
</dbReference>
<dbReference type="InterPro" id="IPR036249">
    <property type="entry name" value="Thioredoxin-like_sf"/>
</dbReference>
<dbReference type="PIRSF" id="PIRSF000077">
    <property type="entry name" value="Thioredoxin"/>
    <property type="match status" value="1"/>
</dbReference>
<comment type="similarity">
    <text evidence="1 8">Belongs to the thioredoxin family.</text>
</comment>
<evidence type="ECO:0000313" key="12">
    <source>
        <dbReference type="EMBL" id="KEQ22829.1"/>
    </source>
</evidence>
<gene>
    <name evidence="12" type="ORF">ET33_20990</name>
</gene>
<proteinExistence type="inferred from homology"/>
<dbReference type="InterPro" id="IPR013766">
    <property type="entry name" value="Thioredoxin_domain"/>
</dbReference>
<evidence type="ECO:0000259" key="11">
    <source>
        <dbReference type="PROSITE" id="PS51352"/>
    </source>
</evidence>
<dbReference type="AlphaFoldDB" id="A0A081NWK6"/>
<dbReference type="CDD" id="cd02947">
    <property type="entry name" value="TRX_family"/>
    <property type="match status" value="1"/>
</dbReference>
<evidence type="ECO:0000256" key="3">
    <source>
        <dbReference type="ARBA" id="ARBA00022448"/>
    </source>
</evidence>
<feature type="site" description="Deprotonates C-terminal active site Cys" evidence="9">
    <location>
        <position position="24"/>
    </location>
</feature>
<keyword evidence="5 10" id="KW-1015">Disulfide bond</keyword>
<feature type="disulfide bond" description="Redox-active" evidence="10">
    <location>
        <begin position="30"/>
        <end position="33"/>
    </location>
</feature>
<name>A0A081NWK6_9BACL</name>
<dbReference type="SUPFAM" id="SSF52833">
    <property type="entry name" value="Thioredoxin-like"/>
    <property type="match status" value="1"/>
</dbReference>
<evidence type="ECO:0000256" key="10">
    <source>
        <dbReference type="PIRSR" id="PIRSR000077-4"/>
    </source>
</evidence>
<reference evidence="12 13" key="1">
    <citation type="submission" date="2014-06" db="EMBL/GenBank/DDBJ databases">
        <title>Draft genome sequence of Paenibacillus sp. MSt1.</title>
        <authorList>
            <person name="Aw Y.K."/>
            <person name="Ong K.S."/>
            <person name="Gan H.M."/>
            <person name="Lee S.M."/>
        </authorList>
    </citation>
    <scope>NUCLEOTIDE SEQUENCE [LARGE SCALE GENOMIC DNA]</scope>
    <source>
        <strain evidence="12 13">MSt1</strain>
    </source>
</reference>